<sequence>MKPLRPPGKWCFVHIVWHTPQAMIRLLRQIQADVELQDEQTAAGITSLPLFGR</sequence>
<evidence type="ECO:0000313" key="2">
    <source>
        <dbReference type="Proteomes" id="UP000037784"/>
    </source>
</evidence>
<evidence type="ECO:0000313" key="1">
    <source>
        <dbReference type="EMBL" id="GAP63698.1"/>
    </source>
</evidence>
<accession>A0A0M9UD72</accession>
<dbReference type="InParanoid" id="A0A0M9UD72"/>
<comment type="caution">
    <text evidence="1">The sequence shown here is derived from an EMBL/GenBank/DDBJ whole genome shotgun (WGS) entry which is preliminary data.</text>
</comment>
<dbReference type="AlphaFoldDB" id="A0A0M9UD72"/>
<dbReference type="Proteomes" id="UP000037784">
    <property type="component" value="Unassembled WGS sequence"/>
</dbReference>
<keyword evidence="2" id="KW-1185">Reference proteome</keyword>
<protein>
    <submittedName>
        <fullName evidence="1">Uncharacterized protein</fullName>
    </submittedName>
</protein>
<dbReference type="EMBL" id="BBZA01000182">
    <property type="protein sequence ID" value="GAP63698.1"/>
    <property type="molecule type" value="Genomic_DNA"/>
</dbReference>
<proteinExistence type="predicted"/>
<gene>
    <name evidence="1" type="ORF">ARMA_2121</name>
</gene>
<organism evidence="1 2">
    <name type="scientific">Ardenticatena maritima</name>
    <dbReference type="NCBI Taxonomy" id="872965"/>
    <lineage>
        <taxon>Bacteria</taxon>
        <taxon>Bacillati</taxon>
        <taxon>Chloroflexota</taxon>
        <taxon>Ardenticatenia</taxon>
        <taxon>Ardenticatenales</taxon>
        <taxon>Ardenticatenaceae</taxon>
        <taxon>Ardenticatena</taxon>
    </lineage>
</organism>
<name>A0A0M9UD72_9CHLR</name>
<reference evidence="1 2" key="1">
    <citation type="journal article" date="2015" name="Genome Announc.">
        <title>Draft Genome Sequence of a Heterotrophic Facultative Anaerobic Thermophilic Bacterium, Ardenticatena maritima Strain 110ST.</title>
        <authorList>
            <person name="Kawaichi S."/>
            <person name="Yoshida T."/>
            <person name="Sako Y."/>
            <person name="Nakamura R."/>
        </authorList>
    </citation>
    <scope>NUCLEOTIDE SEQUENCE [LARGE SCALE GENOMIC DNA]</scope>
    <source>
        <strain evidence="1 2">110S</strain>
    </source>
</reference>
<reference evidence="2" key="2">
    <citation type="submission" date="2015-08" db="EMBL/GenBank/DDBJ databases">
        <title>Draft Genome Sequence of a Heterotrophic Facultative Anaerobic Bacterium Ardenticatena maritima Strain 110S.</title>
        <authorList>
            <person name="Kawaichi S."/>
            <person name="Yoshida T."/>
            <person name="Sako Y."/>
            <person name="Nakamura R."/>
        </authorList>
    </citation>
    <scope>NUCLEOTIDE SEQUENCE [LARGE SCALE GENOMIC DNA]</scope>
    <source>
        <strain evidence="2">110S</strain>
    </source>
</reference>